<keyword evidence="1" id="KW-0119">Carbohydrate metabolism</keyword>
<dbReference type="InterPro" id="IPR013022">
    <property type="entry name" value="Xyl_isomerase-like_TIM-brl"/>
</dbReference>
<reference evidence="3 4" key="1">
    <citation type="submission" date="2023-01" db="EMBL/GenBank/DDBJ databases">
        <title>Characterization of estradiol degrading bacteria Microbacterium sp. MZT7 and reveal degrading genes through genome analysis.</title>
        <authorList>
            <person name="Hao P."/>
            <person name="Gao Y."/>
        </authorList>
    </citation>
    <scope>NUCLEOTIDE SEQUENCE [LARGE SCALE GENOMIC DNA]</scope>
    <source>
        <strain evidence="3 4">MZT7</strain>
    </source>
</reference>
<name>A0ABY3RST4_9MICO</name>
<dbReference type="InterPro" id="IPR050312">
    <property type="entry name" value="IolE/XylAMocC-like"/>
</dbReference>
<dbReference type="Pfam" id="PF01261">
    <property type="entry name" value="AP_endonuc_2"/>
    <property type="match status" value="1"/>
</dbReference>
<protein>
    <submittedName>
        <fullName evidence="3">Sugar phosphate isomerase/epimerase</fullName>
    </submittedName>
</protein>
<dbReference type="EMBL" id="CP082781">
    <property type="protein sequence ID" value="UGS26003.1"/>
    <property type="molecule type" value="Genomic_DNA"/>
</dbReference>
<keyword evidence="4" id="KW-1185">Reference proteome</keyword>
<keyword evidence="3" id="KW-0413">Isomerase</keyword>
<dbReference type="SUPFAM" id="SSF51658">
    <property type="entry name" value="Xylose isomerase-like"/>
    <property type="match status" value="1"/>
</dbReference>
<evidence type="ECO:0000313" key="3">
    <source>
        <dbReference type="EMBL" id="UGS26003.1"/>
    </source>
</evidence>
<dbReference type="PANTHER" id="PTHR12110:SF41">
    <property type="entry name" value="INOSOSE DEHYDRATASE"/>
    <property type="match status" value="1"/>
</dbReference>
<dbReference type="Proteomes" id="UP001199642">
    <property type="component" value="Chromosome"/>
</dbReference>
<proteinExistence type="predicted"/>
<feature type="domain" description="Xylose isomerase-like TIM barrel" evidence="2">
    <location>
        <begin position="39"/>
        <end position="280"/>
    </location>
</feature>
<evidence type="ECO:0000256" key="1">
    <source>
        <dbReference type="ARBA" id="ARBA00023277"/>
    </source>
</evidence>
<accession>A0ABY3RST4</accession>
<evidence type="ECO:0000259" key="2">
    <source>
        <dbReference type="Pfam" id="PF01261"/>
    </source>
</evidence>
<dbReference type="InterPro" id="IPR036237">
    <property type="entry name" value="Xyl_isomerase-like_sf"/>
</dbReference>
<dbReference type="Gene3D" id="3.20.20.150">
    <property type="entry name" value="Divalent-metal-dependent TIM barrel enzymes"/>
    <property type="match status" value="1"/>
</dbReference>
<dbReference type="PANTHER" id="PTHR12110">
    <property type="entry name" value="HYDROXYPYRUVATE ISOMERASE"/>
    <property type="match status" value="1"/>
</dbReference>
<gene>
    <name evidence="3" type="ORF">K8F61_15345</name>
</gene>
<organism evidence="3 4">
    <name type="scientific">Microbacterium resistens</name>
    <dbReference type="NCBI Taxonomy" id="156977"/>
    <lineage>
        <taxon>Bacteria</taxon>
        <taxon>Bacillati</taxon>
        <taxon>Actinomycetota</taxon>
        <taxon>Actinomycetes</taxon>
        <taxon>Micrococcales</taxon>
        <taxon>Microbacteriaceae</taxon>
        <taxon>Microbacterium</taxon>
    </lineage>
</organism>
<evidence type="ECO:0000313" key="4">
    <source>
        <dbReference type="Proteomes" id="UP001199642"/>
    </source>
</evidence>
<sequence length="308" mass="33582">MRKGTRVIRIANAPVSYGVFELARPDLVALPDGEELAAWIGEAGYQGIDLGPVGLLGRGEELVDRLRRHGLELAGGWVDLPFTADQETFDAALAGLDDTLDVFVAAAEAGPALAPLPTLADAGSAERRARPGGAPELMLQGADWDRFAARVGIAAQRVRARGLEPTFHHHACTHVETPAEVDAFLASTDVGLTFDSGHLLIGGGDPLADYRRWKDRINHLHLKDARTRVLAEAMEADDPMRSVWEKRVFVALGEGDLDMDALVQEIVDDGYSGWLVVEQDVVPRSIEEIDRARTDQVANREALRRWFA</sequence>
<dbReference type="GO" id="GO:0016853">
    <property type="term" value="F:isomerase activity"/>
    <property type="evidence" value="ECO:0007669"/>
    <property type="project" value="UniProtKB-KW"/>
</dbReference>